<keyword evidence="4" id="KW-0969">Cilium</keyword>
<dbReference type="AlphaFoldDB" id="A0A8S4BF16"/>
<dbReference type="Proteomes" id="UP000677803">
    <property type="component" value="Unassembled WGS sequence"/>
</dbReference>
<keyword evidence="3" id="KW-0282">Flagellum</keyword>
<accession>A0A8S4BF16</accession>
<dbReference type="PANTHER" id="PTHR31180">
    <property type="entry name" value="CILIA- AND FLAGELLA-ASSOCIATED PROTEIN 107-RELATED"/>
    <property type="match status" value="1"/>
</dbReference>
<organism evidence="9 10">
    <name type="scientific">Menidia menidia</name>
    <name type="common">Atlantic silverside</name>
    <dbReference type="NCBI Taxonomy" id="238744"/>
    <lineage>
        <taxon>Eukaryota</taxon>
        <taxon>Metazoa</taxon>
        <taxon>Chordata</taxon>
        <taxon>Craniata</taxon>
        <taxon>Vertebrata</taxon>
        <taxon>Euteleostomi</taxon>
        <taxon>Actinopterygii</taxon>
        <taxon>Neopterygii</taxon>
        <taxon>Teleostei</taxon>
        <taxon>Neoteleostei</taxon>
        <taxon>Acanthomorphata</taxon>
        <taxon>Ovalentaria</taxon>
        <taxon>Atherinomorphae</taxon>
        <taxon>Atheriniformes</taxon>
        <taxon>Atherinopsidae</taxon>
        <taxon>Menidiinae</taxon>
        <taxon>Menidia</taxon>
    </lineage>
</organism>
<dbReference type="PANTHER" id="PTHR31180:SF2">
    <property type="entry name" value="CILIA- AND FLAGELLA-ASSOCIATED PROTEIN 107"/>
    <property type="match status" value="1"/>
</dbReference>
<dbReference type="GO" id="GO:0030317">
    <property type="term" value="P:flagellated sperm motility"/>
    <property type="evidence" value="ECO:0007669"/>
    <property type="project" value="InterPro"/>
</dbReference>
<dbReference type="InterPro" id="IPR037662">
    <property type="entry name" value="CFAP68/107"/>
</dbReference>
<evidence type="ECO:0000256" key="3">
    <source>
        <dbReference type="ARBA" id="ARBA00022846"/>
    </source>
</evidence>
<comment type="function">
    <text evidence="7">Microtubule inner protein (MIP) part of the dynein-decorated doublet microtubules (DMTs) in cilia axoneme, which is required for motile cilia beating.</text>
</comment>
<evidence type="ECO:0000256" key="8">
    <source>
        <dbReference type="ARBA" id="ARBA00046435"/>
    </source>
</evidence>
<dbReference type="Pfam" id="PF22595">
    <property type="entry name" value="CFAP107"/>
    <property type="match status" value="1"/>
</dbReference>
<gene>
    <name evidence="9" type="ORF">MMEN_LOCUS15979</name>
</gene>
<keyword evidence="2" id="KW-0963">Cytoplasm</keyword>
<keyword evidence="6" id="KW-0966">Cell projection</keyword>
<evidence type="ECO:0000256" key="7">
    <source>
        <dbReference type="ARBA" id="ARBA00035003"/>
    </source>
</evidence>
<evidence type="ECO:0000256" key="5">
    <source>
        <dbReference type="ARBA" id="ARBA00023212"/>
    </source>
</evidence>
<dbReference type="InterPro" id="IPR054709">
    <property type="entry name" value="CFAP107"/>
</dbReference>
<dbReference type="EMBL" id="CAJRST010033334">
    <property type="protein sequence ID" value="CAG5978330.1"/>
    <property type="molecule type" value="Genomic_DNA"/>
</dbReference>
<name>A0A8S4BF16_9TELE</name>
<dbReference type="OrthoDB" id="8185227at2759"/>
<sequence>MGINNQIMEKDKWAQTGWKIEQKYGNKVLLGNWAEDRLQFTREPKIANSTSRLDYRPHWEFKPDLSVRRSALLRAEGYPYKMLIAPNKVQSSHYLISQYQESFVHGHNNPLTVLLPQKPGSSTVEPQKSSAAFGQLDCTNHHFETQQPRLPSLTVYRSTYQRHPLDAFCQNRFARASRMLSSHLYVNNHNNKDLHLRQRLLLQVPDHCFK</sequence>
<evidence type="ECO:0000313" key="10">
    <source>
        <dbReference type="Proteomes" id="UP000677803"/>
    </source>
</evidence>
<comment type="caution">
    <text evidence="9">The sequence shown here is derived from an EMBL/GenBank/DDBJ whole genome shotgun (WGS) entry which is preliminary data.</text>
</comment>
<keyword evidence="10" id="KW-1185">Reference proteome</keyword>
<evidence type="ECO:0000256" key="6">
    <source>
        <dbReference type="ARBA" id="ARBA00023273"/>
    </source>
</evidence>
<protein>
    <submittedName>
        <fullName evidence="9">(Atlantic silverside) hypothetical protein</fullName>
    </submittedName>
</protein>
<proteinExistence type="predicted"/>
<reference evidence="9" key="1">
    <citation type="submission" date="2021-05" db="EMBL/GenBank/DDBJ databases">
        <authorList>
            <person name="Tigano A."/>
        </authorList>
    </citation>
    <scope>NUCLEOTIDE SEQUENCE</scope>
</reference>
<comment type="subcellular location">
    <subcellularLocation>
        <location evidence="1">Cytoplasm</location>
        <location evidence="1">Cytoskeleton</location>
        <location evidence="1">Flagellum axoneme</location>
    </subcellularLocation>
</comment>
<evidence type="ECO:0000256" key="2">
    <source>
        <dbReference type="ARBA" id="ARBA00022490"/>
    </source>
</evidence>
<comment type="subunit">
    <text evidence="8">Microtubule inner protein component of sperm flagellar doublet microtubules.</text>
</comment>
<evidence type="ECO:0000256" key="4">
    <source>
        <dbReference type="ARBA" id="ARBA00023069"/>
    </source>
</evidence>
<evidence type="ECO:0000313" key="9">
    <source>
        <dbReference type="EMBL" id="CAG5978330.1"/>
    </source>
</evidence>
<dbReference type="GO" id="GO:0005879">
    <property type="term" value="C:axonemal microtubule"/>
    <property type="evidence" value="ECO:0007669"/>
    <property type="project" value="TreeGrafter"/>
</dbReference>
<keyword evidence="5" id="KW-0206">Cytoskeleton</keyword>
<evidence type="ECO:0000256" key="1">
    <source>
        <dbReference type="ARBA" id="ARBA00004611"/>
    </source>
</evidence>